<protein>
    <submittedName>
        <fullName evidence="2">Uncharacterized protein</fullName>
    </submittedName>
</protein>
<evidence type="ECO:0000256" key="1">
    <source>
        <dbReference type="SAM" id="MobiDB-lite"/>
    </source>
</evidence>
<accession>A0A9P4GZ31</accession>
<gene>
    <name evidence="2" type="ORF">EK21DRAFT_93929</name>
</gene>
<feature type="region of interest" description="Disordered" evidence="1">
    <location>
        <begin position="528"/>
        <end position="550"/>
    </location>
</feature>
<feature type="compositionally biased region" description="Polar residues" evidence="1">
    <location>
        <begin position="316"/>
        <end position="325"/>
    </location>
</feature>
<comment type="caution">
    <text evidence="2">The sequence shown here is derived from an EMBL/GenBank/DDBJ whole genome shotgun (WGS) entry which is preliminary data.</text>
</comment>
<reference evidence="2" key="1">
    <citation type="journal article" date="2020" name="Stud. Mycol.">
        <title>101 Dothideomycetes genomes: a test case for predicting lifestyles and emergence of pathogens.</title>
        <authorList>
            <person name="Haridas S."/>
            <person name="Albert R."/>
            <person name="Binder M."/>
            <person name="Bloem J."/>
            <person name="Labutti K."/>
            <person name="Salamov A."/>
            <person name="Andreopoulos B."/>
            <person name="Baker S."/>
            <person name="Barry K."/>
            <person name="Bills G."/>
            <person name="Bluhm B."/>
            <person name="Cannon C."/>
            <person name="Castanera R."/>
            <person name="Culley D."/>
            <person name="Daum C."/>
            <person name="Ezra D."/>
            <person name="Gonzalez J."/>
            <person name="Henrissat B."/>
            <person name="Kuo A."/>
            <person name="Liang C."/>
            <person name="Lipzen A."/>
            <person name="Lutzoni F."/>
            <person name="Magnuson J."/>
            <person name="Mondo S."/>
            <person name="Nolan M."/>
            <person name="Ohm R."/>
            <person name="Pangilinan J."/>
            <person name="Park H.-J."/>
            <person name="Ramirez L."/>
            <person name="Alfaro M."/>
            <person name="Sun H."/>
            <person name="Tritt A."/>
            <person name="Yoshinaga Y."/>
            <person name="Zwiers L.-H."/>
            <person name="Turgeon B."/>
            <person name="Goodwin S."/>
            <person name="Spatafora J."/>
            <person name="Crous P."/>
            <person name="Grigoriev I."/>
        </authorList>
    </citation>
    <scope>NUCLEOTIDE SEQUENCE</scope>
    <source>
        <strain evidence="2">CBS 110217</strain>
    </source>
</reference>
<name>A0A9P4GZ31_9PLEO</name>
<evidence type="ECO:0000313" key="2">
    <source>
        <dbReference type="EMBL" id="KAF2024610.1"/>
    </source>
</evidence>
<dbReference type="AlphaFoldDB" id="A0A9P4GZ31"/>
<sequence length="564" mass="62418">MTSAPRHWFHSTFPDRQHEELHYSSSKALDERHELQAYQTDFSRRWSVPPTNPARNLHEFITSYVRVLGPYADVTVGMRVVPVCKSGLGISYENRSFDWPGRYMSHEYGEWSNVPPPQYGQVRPVMEIGGPLNHPSQPLVAFVNALERLQCAGRAPELDEDAVSPTRRRVRDGFHKTAGREIKRLWDKLKAPSAERNKLRPIPCNHFWNIYGKSKVSLMAVRDESRNKLWQLRNKSTHNSGELHDRQSQSRLVHWQSIPHLRGGGGKESLDLLDSDTSSSDSGGSQLRSSESVPVVSPDNATASLAGAGELRRRSSASGGTQDTGNADHLPCSGLSSATASPVRASASIVNVTRDSKESSPSVESLSAIAEASSRSPTRSDSQSSQLPEAVTRLRSTVARAAEARAVHRVNQGVIHAARRLAPESSDEMIATLKDQNETLERLYLDNEKSNTSQASETLRALTRPRDRCPVCQKPVTRQDAEERCECSNSQTANDEVDAVGDATLLEEEQQQRRVGDEKMRRQALALLGKSSSGSNAGGEGDQQTKGITQEIQRDLLKLLKRPE</sequence>
<feature type="region of interest" description="Disordered" evidence="1">
    <location>
        <begin position="259"/>
        <end position="390"/>
    </location>
</feature>
<feature type="compositionally biased region" description="Low complexity" evidence="1">
    <location>
        <begin position="275"/>
        <end position="292"/>
    </location>
</feature>
<organism evidence="2 3">
    <name type="scientific">Setomelanomma holmii</name>
    <dbReference type="NCBI Taxonomy" id="210430"/>
    <lineage>
        <taxon>Eukaryota</taxon>
        <taxon>Fungi</taxon>
        <taxon>Dikarya</taxon>
        <taxon>Ascomycota</taxon>
        <taxon>Pezizomycotina</taxon>
        <taxon>Dothideomycetes</taxon>
        <taxon>Pleosporomycetidae</taxon>
        <taxon>Pleosporales</taxon>
        <taxon>Pleosporineae</taxon>
        <taxon>Phaeosphaeriaceae</taxon>
        <taxon>Setomelanomma</taxon>
    </lineage>
</organism>
<evidence type="ECO:0000313" key="3">
    <source>
        <dbReference type="Proteomes" id="UP000799777"/>
    </source>
</evidence>
<dbReference type="SUPFAM" id="SSF75712">
    <property type="entry name" value="Rad50 coiled-coil Zn hook"/>
    <property type="match status" value="1"/>
</dbReference>
<keyword evidence="3" id="KW-1185">Reference proteome</keyword>
<feature type="compositionally biased region" description="Low complexity" evidence="1">
    <location>
        <begin position="359"/>
        <end position="386"/>
    </location>
</feature>
<dbReference type="Proteomes" id="UP000799777">
    <property type="component" value="Unassembled WGS sequence"/>
</dbReference>
<proteinExistence type="predicted"/>
<dbReference type="EMBL" id="ML978289">
    <property type="protein sequence ID" value="KAF2024610.1"/>
    <property type="molecule type" value="Genomic_DNA"/>
</dbReference>